<feature type="region of interest" description="Disordered" evidence="1">
    <location>
        <begin position="942"/>
        <end position="988"/>
    </location>
</feature>
<feature type="region of interest" description="Disordered" evidence="1">
    <location>
        <begin position="254"/>
        <end position="302"/>
    </location>
</feature>
<dbReference type="KEGG" id="scm:SCHCO_02514904"/>
<keyword evidence="3" id="KW-1185">Reference proteome</keyword>
<gene>
    <name evidence="2" type="ORF">SCHCODRAFT_112745</name>
</gene>
<dbReference type="RefSeq" id="XP_003028093.1">
    <property type="nucleotide sequence ID" value="XM_003028047.1"/>
</dbReference>
<dbReference type="VEuPathDB" id="FungiDB:SCHCODRAFT_02514904"/>
<feature type="compositionally biased region" description="Basic residues" evidence="1">
    <location>
        <begin position="328"/>
        <end position="337"/>
    </location>
</feature>
<proteinExistence type="predicted"/>
<name>D8QFV2_SCHCM</name>
<feature type="compositionally biased region" description="Low complexity" evidence="1">
    <location>
        <begin position="966"/>
        <end position="983"/>
    </location>
</feature>
<dbReference type="HOGENOM" id="CLU_273968_0_0_1"/>
<sequence length="1320" mass="147197">MRTSTSAMCEDVPRSRSKSRLGKRHRRLHSVLLGVDGEAGRRWVCSTTLSPPVAQHIEAGQEEAETKGGGSVDRRRDTSPPQTAYERSRRWGTVPEATDGARWDDSAREEELTWRFLTATTPFRAPRSSLLRELSDYGLATAYDLATVCTPAAPRQSSDVQTKGSRDFAGVGLCNPNSSERIHATPTQDMDSQPTRFAGAAEWDGRQLTTARASDWCERHYATIAIQAGPPPAALSPDEEAFFDVFEGRPIPRRTYPATGMSPATLARPEPAASKGKQKASAVKAKQTSRSARAQYSSDDEFPRDEVEKAIVHANVAVAQPTVASPKGKGKKSRKRAPSIPPFPNYEDLRPVKRTRQPEATPILRIRDVGVQTEGEAIIWGWYGAEAASRAKLREDNHFPPMPFPDATHYTVEEASAVLFKNDLAPDIFEAVWPKDKWLRMRVAGFSRQGTHIIMSPNASYIPYFPEKPEELVRWAVHEDGLYGAQEYTRVPCKHNAREGHSLYCAFIPRRPLDRKDPTSIFWHDVSYWFIPAPDPLIDREDRYLLKPYIADALKEPVKSICSLLRKITKASIHYGEKSMKEDLGMSDEEIRDALLKESLGPDDDRHVSDEHLDKYYKTLMAGHPYLDGLEVAIRHLYGYLQIHGMPLTVAHYENIEHHQDFNPANPLRWVVGAFTDDLFTMKYLAGCRVPVWRSEVFGGPNGMAYDMKWSNFVNVPSVERLVTMTSPYRMACLSPHPERLPYVFKGTFSDSGWLAKVHAYSSIQFSVNVPLDTTMNKDEDPLWARPSIKDREASKLRSVDYLRSVRAPDPPPANPFEAAESFADDESIPTVEVLPVEDRPLPAIEGVDTTLDDHQDANEDREALAYSTIDVDAISSRESSAGVEIVESVNPARNNQAAEVIDVDMLPMSVHDFEGTIDVDMLPDTELLDQGTAAVEVAPAGAAATTASTPPGPGAQANIPPPPIASTAASGASSSTSAAAAPLQPWGRSQAHVQQRIPKGIHTNPKQWVTSTYDHQKALPSTTLAWDAAKAAWTQSWSHVGAREGDAKRCFPLPRTLVSGKDESKRIAMVHMFILMNNMLLENARETDWDDDLDSTRRAANAPMPWKLSNSDWRLVLFAEHTMNANPTGPTKNALEAIEGIFGGKVSLELLVHKMQLPYVIYGEEVSHGQMPGPATLKTILWRLQEVLFRKDWIDLNQRMSVAIMNRAEQEEHLRQIFDPATVIAGDLLTVRGNGEQQLGLVASEWRVRARYVRAMVKIMAGWSPPIWDCVVRVAQLNHLTRSQAVWLEEQASMFYTRCLWGELHRELVPPPIRSSAEL</sequence>
<feature type="region of interest" description="Disordered" evidence="1">
    <location>
        <begin position="1"/>
        <end position="23"/>
    </location>
</feature>
<organism evidence="3">
    <name type="scientific">Schizophyllum commune (strain H4-8 / FGSC 9210)</name>
    <name type="common">Split gill fungus</name>
    <dbReference type="NCBI Taxonomy" id="578458"/>
    <lineage>
        <taxon>Eukaryota</taxon>
        <taxon>Fungi</taxon>
        <taxon>Dikarya</taxon>
        <taxon>Basidiomycota</taxon>
        <taxon>Agaricomycotina</taxon>
        <taxon>Agaricomycetes</taxon>
        <taxon>Agaricomycetidae</taxon>
        <taxon>Agaricales</taxon>
        <taxon>Schizophyllaceae</taxon>
        <taxon>Schizophyllum</taxon>
    </lineage>
</organism>
<feature type="compositionally biased region" description="Low complexity" evidence="1">
    <location>
        <begin position="942"/>
        <end position="958"/>
    </location>
</feature>
<accession>D8QFV2</accession>
<feature type="region of interest" description="Disordered" evidence="1">
    <location>
        <begin position="60"/>
        <end position="105"/>
    </location>
</feature>
<evidence type="ECO:0000256" key="1">
    <source>
        <dbReference type="SAM" id="MobiDB-lite"/>
    </source>
</evidence>
<dbReference type="InParanoid" id="D8QFV2"/>
<reference evidence="2 3" key="1">
    <citation type="journal article" date="2010" name="Nat. Biotechnol.">
        <title>Genome sequence of the model mushroom Schizophyllum commune.</title>
        <authorList>
            <person name="Ohm R.A."/>
            <person name="de Jong J.F."/>
            <person name="Lugones L.G."/>
            <person name="Aerts A."/>
            <person name="Kothe E."/>
            <person name="Stajich J.E."/>
            <person name="de Vries R.P."/>
            <person name="Record E."/>
            <person name="Levasseur A."/>
            <person name="Baker S.E."/>
            <person name="Bartholomew K.A."/>
            <person name="Coutinho P.M."/>
            <person name="Erdmann S."/>
            <person name="Fowler T.J."/>
            <person name="Gathman A.C."/>
            <person name="Lombard V."/>
            <person name="Henrissat B."/>
            <person name="Knabe N."/>
            <person name="Kuees U."/>
            <person name="Lilly W.W."/>
            <person name="Lindquist E."/>
            <person name="Lucas S."/>
            <person name="Magnuson J.K."/>
            <person name="Piumi F."/>
            <person name="Raudaskoski M."/>
            <person name="Salamov A."/>
            <person name="Schmutz J."/>
            <person name="Schwarze F.W.M.R."/>
            <person name="vanKuyk P.A."/>
            <person name="Horton J.S."/>
            <person name="Grigoriev I.V."/>
            <person name="Woesten H.A.B."/>
        </authorList>
    </citation>
    <scope>NUCLEOTIDE SEQUENCE [LARGE SCALE GENOMIC DNA]</scope>
    <source>
        <strain evidence="3">H4-8 / FGSC 9210</strain>
    </source>
</reference>
<feature type="non-terminal residue" evidence="2">
    <location>
        <position position="1320"/>
    </location>
</feature>
<evidence type="ECO:0000313" key="2">
    <source>
        <dbReference type="EMBL" id="EFI93190.1"/>
    </source>
</evidence>
<evidence type="ECO:0000313" key="3">
    <source>
        <dbReference type="Proteomes" id="UP000007431"/>
    </source>
</evidence>
<dbReference type="GeneID" id="9592153"/>
<feature type="region of interest" description="Disordered" evidence="1">
    <location>
        <begin position="320"/>
        <end position="349"/>
    </location>
</feature>
<protein>
    <submittedName>
        <fullName evidence="2">Uncharacterized protein</fullName>
    </submittedName>
</protein>
<feature type="compositionally biased region" description="Polar residues" evidence="1">
    <location>
        <begin position="286"/>
        <end position="297"/>
    </location>
</feature>
<dbReference type="EMBL" id="GL377311">
    <property type="protein sequence ID" value="EFI93190.1"/>
    <property type="molecule type" value="Genomic_DNA"/>
</dbReference>
<dbReference type="Proteomes" id="UP000007431">
    <property type="component" value="Unassembled WGS sequence"/>
</dbReference>